<gene>
    <name evidence="1" type="ORF">HRI_004715500</name>
</gene>
<dbReference type="PANTHER" id="PTHR31319:SF110">
    <property type="entry name" value="CCT MOTIF FAMILY PROTEIN"/>
    <property type="match status" value="1"/>
</dbReference>
<name>A0A9W7MMG2_HIBTR</name>
<dbReference type="GO" id="GO:0003700">
    <property type="term" value="F:DNA-binding transcription factor activity"/>
    <property type="evidence" value="ECO:0007669"/>
    <property type="project" value="TreeGrafter"/>
</dbReference>
<protein>
    <recommendedName>
        <fullName evidence="3">CCT domain-containing protein</fullName>
    </recommendedName>
</protein>
<organism evidence="1 2">
    <name type="scientific">Hibiscus trionum</name>
    <name type="common">Flower of an hour</name>
    <dbReference type="NCBI Taxonomy" id="183268"/>
    <lineage>
        <taxon>Eukaryota</taxon>
        <taxon>Viridiplantae</taxon>
        <taxon>Streptophyta</taxon>
        <taxon>Embryophyta</taxon>
        <taxon>Tracheophyta</taxon>
        <taxon>Spermatophyta</taxon>
        <taxon>Magnoliopsida</taxon>
        <taxon>eudicotyledons</taxon>
        <taxon>Gunneridae</taxon>
        <taxon>Pentapetalae</taxon>
        <taxon>rosids</taxon>
        <taxon>malvids</taxon>
        <taxon>Malvales</taxon>
        <taxon>Malvaceae</taxon>
        <taxon>Malvoideae</taxon>
        <taxon>Hibiscus</taxon>
    </lineage>
</organism>
<sequence length="120" mass="13580">MAYAPEFSSDFSHFQNPLLIVIPQENCIGAAIPSSTCGEEISFPMFLDNGGVDVFQQEPNNLTPSVPKAAARQHSPGCSVFAYSVEERKDRILRYLKKRNQRNFNKTVDTIYNKFSSRRC</sequence>
<comment type="caution">
    <text evidence="1">The sequence shown here is derived from an EMBL/GenBank/DDBJ whole genome shotgun (WGS) entry which is preliminary data.</text>
</comment>
<dbReference type="GO" id="GO:0009909">
    <property type="term" value="P:regulation of flower development"/>
    <property type="evidence" value="ECO:0007669"/>
    <property type="project" value="InterPro"/>
</dbReference>
<evidence type="ECO:0008006" key="3">
    <source>
        <dbReference type="Google" id="ProtNLM"/>
    </source>
</evidence>
<dbReference type="PANTHER" id="PTHR31319">
    <property type="entry name" value="ZINC FINGER PROTEIN CONSTANS-LIKE 4"/>
    <property type="match status" value="1"/>
</dbReference>
<dbReference type="GO" id="GO:0005634">
    <property type="term" value="C:nucleus"/>
    <property type="evidence" value="ECO:0007669"/>
    <property type="project" value="TreeGrafter"/>
</dbReference>
<proteinExistence type="predicted"/>
<evidence type="ECO:0000313" key="2">
    <source>
        <dbReference type="Proteomes" id="UP001165190"/>
    </source>
</evidence>
<reference evidence="1" key="1">
    <citation type="submission" date="2023-05" db="EMBL/GenBank/DDBJ databases">
        <title>Genome and transcriptome analyses reveal genes involved in the formation of fine ridges on petal epidermal cells in Hibiscus trionum.</title>
        <authorList>
            <person name="Koshimizu S."/>
            <person name="Masuda S."/>
            <person name="Ishii T."/>
            <person name="Shirasu K."/>
            <person name="Hoshino A."/>
            <person name="Arita M."/>
        </authorList>
    </citation>
    <scope>NUCLEOTIDE SEQUENCE</scope>
    <source>
        <strain evidence="1">Hamamatsu line</strain>
    </source>
</reference>
<dbReference type="InterPro" id="IPR045281">
    <property type="entry name" value="CONSTANS-like"/>
</dbReference>
<dbReference type="AlphaFoldDB" id="A0A9W7MMG2"/>
<keyword evidence="2" id="KW-1185">Reference proteome</keyword>
<accession>A0A9W7MMG2</accession>
<dbReference type="OrthoDB" id="1749267at2759"/>
<dbReference type="Proteomes" id="UP001165190">
    <property type="component" value="Unassembled WGS sequence"/>
</dbReference>
<evidence type="ECO:0000313" key="1">
    <source>
        <dbReference type="EMBL" id="GMJ10463.1"/>
    </source>
</evidence>
<dbReference type="EMBL" id="BSYR01000056">
    <property type="protein sequence ID" value="GMJ10463.1"/>
    <property type="molecule type" value="Genomic_DNA"/>
</dbReference>